<comment type="caution">
    <text evidence="1">The sequence shown here is derived from an EMBL/GenBank/DDBJ whole genome shotgun (WGS) entry which is preliminary data.</text>
</comment>
<keyword evidence="2" id="KW-1185">Reference proteome</keyword>
<organism evidence="1 2">
    <name type="scientific">Vararia minispora EC-137</name>
    <dbReference type="NCBI Taxonomy" id="1314806"/>
    <lineage>
        <taxon>Eukaryota</taxon>
        <taxon>Fungi</taxon>
        <taxon>Dikarya</taxon>
        <taxon>Basidiomycota</taxon>
        <taxon>Agaricomycotina</taxon>
        <taxon>Agaricomycetes</taxon>
        <taxon>Russulales</taxon>
        <taxon>Lachnocladiaceae</taxon>
        <taxon>Vararia</taxon>
    </lineage>
</organism>
<evidence type="ECO:0000313" key="1">
    <source>
        <dbReference type="EMBL" id="KAI0028721.1"/>
    </source>
</evidence>
<accession>A0ACB8QAA1</accession>
<dbReference type="Proteomes" id="UP000814128">
    <property type="component" value="Unassembled WGS sequence"/>
</dbReference>
<dbReference type="EMBL" id="MU273728">
    <property type="protein sequence ID" value="KAI0028721.1"/>
    <property type="molecule type" value="Genomic_DNA"/>
</dbReference>
<sequence>MFVQEQPSFVAGPALTKAGDEMSLTTNTSRFTEIRTSTPGLHRRPSRPWNSPLRMPLALVLLVIAGLCLPFAPIPLSSIETLKGWPYPGRLFSKYSMLLYATGTPAHISNGVELPLIYDLAALAEGTSIFHDVTSSTYMPDKNTGFFERLFGYEDILSSPSNVLASQSIPAAPCWAIAGTEGTLGLRLPGPSIISNITLTPAISRPMRKAFPRRVDVWAFYRMVGVRPFLTLSPPFVEVLGRLDLHPAWVAHGILHGEDSQSQEVVATPAGEQAPIDVIVLAMGDGAGSPYLCVKGVMVYGFRAG</sequence>
<evidence type="ECO:0000313" key="2">
    <source>
        <dbReference type="Proteomes" id="UP000814128"/>
    </source>
</evidence>
<gene>
    <name evidence="1" type="ORF">K488DRAFT_89458</name>
</gene>
<proteinExistence type="predicted"/>
<reference evidence="1" key="2">
    <citation type="journal article" date="2022" name="New Phytol.">
        <title>Evolutionary transition to the ectomycorrhizal habit in the genomes of a hyperdiverse lineage of mushroom-forming fungi.</title>
        <authorList>
            <person name="Looney B."/>
            <person name="Miyauchi S."/>
            <person name="Morin E."/>
            <person name="Drula E."/>
            <person name="Courty P.E."/>
            <person name="Kohler A."/>
            <person name="Kuo A."/>
            <person name="LaButti K."/>
            <person name="Pangilinan J."/>
            <person name="Lipzen A."/>
            <person name="Riley R."/>
            <person name="Andreopoulos W."/>
            <person name="He G."/>
            <person name="Johnson J."/>
            <person name="Nolan M."/>
            <person name="Tritt A."/>
            <person name="Barry K.W."/>
            <person name="Grigoriev I.V."/>
            <person name="Nagy L.G."/>
            <person name="Hibbett D."/>
            <person name="Henrissat B."/>
            <person name="Matheny P.B."/>
            <person name="Labbe J."/>
            <person name="Martin F.M."/>
        </authorList>
    </citation>
    <scope>NUCLEOTIDE SEQUENCE</scope>
    <source>
        <strain evidence="1">EC-137</strain>
    </source>
</reference>
<reference evidence="1" key="1">
    <citation type="submission" date="2021-02" db="EMBL/GenBank/DDBJ databases">
        <authorList>
            <consortium name="DOE Joint Genome Institute"/>
            <person name="Ahrendt S."/>
            <person name="Looney B.P."/>
            <person name="Miyauchi S."/>
            <person name="Morin E."/>
            <person name="Drula E."/>
            <person name="Courty P.E."/>
            <person name="Chicoki N."/>
            <person name="Fauchery L."/>
            <person name="Kohler A."/>
            <person name="Kuo A."/>
            <person name="Labutti K."/>
            <person name="Pangilinan J."/>
            <person name="Lipzen A."/>
            <person name="Riley R."/>
            <person name="Andreopoulos W."/>
            <person name="He G."/>
            <person name="Johnson J."/>
            <person name="Barry K.W."/>
            <person name="Grigoriev I.V."/>
            <person name="Nagy L."/>
            <person name="Hibbett D."/>
            <person name="Henrissat B."/>
            <person name="Matheny P.B."/>
            <person name="Labbe J."/>
            <person name="Martin F."/>
        </authorList>
    </citation>
    <scope>NUCLEOTIDE SEQUENCE</scope>
    <source>
        <strain evidence="1">EC-137</strain>
    </source>
</reference>
<name>A0ACB8QAA1_9AGAM</name>
<protein>
    <submittedName>
        <fullName evidence="1">Uncharacterized protein</fullName>
    </submittedName>
</protein>